<evidence type="ECO:0000313" key="1">
    <source>
        <dbReference type="EMBL" id="KAG6954661.1"/>
    </source>
</evidence>
<protein>
    <submittedName>
        <fullName evidence="1">Uncharacterized protein</fullName>
    </submittedName>
</protein>
<dbReference type="Proteomes" id="UP000709295">
    <property type="component" value="Unassembled WGS sequence"/>
</dbReference>
<reference evidence="1" key="1">
    <citation type="submission" date="2021-01" db="EMBL/GenBank/DDBJ databases">
        <title>Phytophthora aleatoria, a newly-described species from Pinus radiata is distinct from Phytophthora cactorum isolates based on comparative genomics.</title>
        <authorList>
            <person name="Mcdougal R."/>
            <person name="Panda P."/>
            <person name="Williams N."/>
            <person name="Studholme D.J."/>
        </authorList>
    </citation>
    <scope>NUCLEOTIDE SEQUENCE</scope>
    <source>
        <strain evidence="1">NZFS 4037</strain>
    </source>
</reference>
<dbReference type="AlphaFoldDB" id="A0A8J5IJC2"/>
<gene>
    <name evidence="1" type="ORF">JG688_00012251</name>
</gene>
<sequence length="136" mass="15369">MSDTTPSAKNVADHIDSEKEDCFMRTVTVWNESTDSWDKLVMTVTPGCAFDEGGAVIQKPRNLNNHFKSPKQRNAFKKIQEALSYPELEPTTDKDVRVAYTCKLIRISVVYYVACEAYFQSTKDSSNAWKAFTAKA</sequence>
<name>A0A8J5IJC2_9STRA</name>
<proteinExistence type="predicted"/>
<accession>A0A8J5IJC2</accession>
<organism evidence="1 2">
    <name type="scientific">Phytophthora aleatoria</name>
    <dbReference type="NCBI Taxonomy" id="2496075"/>
    <lineage>
        <taxon>Eukaryota</taxon>
        <taxon>Sar</taxon>
        <taxon>Stramenopiles</taxon>
        <taxon>Oomycota</taxon>
        <taxon>Peronosporomycetes</taxon>
        <taxon>Peronosporales</taxon>
        <taxon>Peronosporaceae</taxon>
        <taxon>Phytophthora</taxon>
    </lineage>
</organism>
<evidence type="ECO:0000313" key="2">
    <source>
        <dbReference type="Proteomes" id="UP000709295"/>
    </source>
</evidence>
<comment type="caution">
    <text evidence="1">The sequence shown here is derived from an EMBL/GenBank/DDBJ whole genome shotgun (WGS) entry which is preliminary data.</text>
</comment>
<dbReference type="EMBL" id="JAENGY010000928">
    <property type="protein sequence ID" value="KAG6954661.1"/>
    <property type="molecule type" value="Genomic_DNA"/>
</dbReference>
<keyword evidence="2" id="KW-1185">Reference proteome</keyword>